<dbReference type="RefSeq" id="WP_084303719.1">
    <property type="nucleotide sequence ID" value="NZ_FNDG01000003.1"/>
</dbReference>
<dbReference type="InterPro" id="IPR045170">
    <property type="entry name" value="MTOX"/>
</dbReference>
<dbReference type="Gene3D" id="3.30.9.10">
    <property type="entry name" value="D-Amino Acid Oxidase, subunit A, domain 2"/>
    <property type="match status" value="1"/>
</dbReference>
<keyword evidence="3" id="KW-0274">FAD</keyword>
<dbReference type="InterPro" id="IPR006076">
    <property type="entry name" value="FAD-dep_OxRdtase"/>
</dbReference>
<keyword evidence="2" id="KW-0285">Flavoprotein</keyword>
<dbReference type="SUPFAM" id="SSF54373">
    <property type="entry name" value="FAD-linked reductases, C-terminal domain"/>
    <property type="match status" value="1"/>
</dbReference>
<sequence>MHYDVIVIGLGAMGAATLYQLARRGVRVVGVDRHAPPHDQGSSHGDTRITRQAVGEGAAYVPLALNSQRIWRELEAQSGESLFEACGMLMLSSSQAPTRGHGTPDFGGETAALAKRFGIEHSLLDAAGIRARFPQFAGFGEEATGYHEPGAGYVRPERAIDVQLRLAEQLGATLHTNRPVTAIASDAQGVRVQTSSGTLTADKAIVCAGMWSGRLLGAPVERLLKVCRQQLVWFELDEPERFAADSPVYILLHGAADTDSCYGFPPLPGENAIKIATEQYLDDCDPDALDRSVSQADIDGLYDAHVAGRLLGVSNRVLKSRVCTYTITPDFNFIIDAHPQLANVTLVSACSGHGFKHSAGIGEALAMHHCNEPGAVDLSAFSLARFRVTASKVSGATDE</sequence>
<evidence type="ECO:0000256" key="1">
    <source>
        <dbReference type="ARBA" id="ARBA00001974"/>
    </source>
</evidence>
<dbReference type="GO" id="GO:0008115">
    <property type="term" value="F:sarcosine oxidase activity"/>
    <property type="evidence" value="ECO:0007669"/>
    <property type="project" value="TreeGrafter"/>
</dbReference>
<evidence type="ECO:0000313" key="7">
    <source>
        <dbReference type="Proteomes" id="UP000198606"/>
    </source>
</evidence>
<dbReference type="PANTHER" id="PTHR10961">
    <property type="entry name" value="PEROXISOMAL SARCOSINE OXIDASE"/>
    <property type="match status" value="1"/>
</dbReference>
<accession>A0A1G8AMM2</accession>
<evidence type="ECO:0000259" key="5">
    <source>
        <dbReference type="Pfam" id="PF01266"/>
    </source>
</evidence>
<protein>
    <submittedName>
        <fullName evidence="6">Sarcosine oxidase, monomeric form</fullName>
    </submittedName>
</protein>
<keyword evidence="4" id="KW-0560">Oxidoreductase</keyword>
<evidence type="ECO:0000313" key="6">
    <source>
        <dbReference type="EMBL" id="SDH22129.1"/>
    </source>
</evidence>
<evidence type="ECO:0000256" key="2">
    <source>
        <dbReference type="ARBA" id="ARBA00022630"/>
    </source>
</evidence>
<gene>
    <name evidence="6" type="ORF">SAMN05216588_103230</name>
</gene>
<name>A0A1G8AMM2_9GAMM</name>
<dbReference type="STRING" id="29435.SAMN05216588_103230"/>
<comment type="cofactor">
    <cofactor evidence="1">
        <name>FAD</name>
        <dbReference type="ChEBI" id="CHEBI:57692"/>
    </cofactor>
</comment>
<dbReference type="PANTHER" id="PTHR10961:SF7">
    <property type="entry name" value="FAD DEPENDENT OXIDOREDUCTASE DOMAIN-CONTAINING PROTEIN"/>
    <property type="match status" value="1"/>
</dbReference>
<dbReference type="InterPro" id="IPR036188">
    <property type="entry name" value="FAD/NAD-bd_sf"/>
</dbReference>
<evidence type="ECO:0000256" key="3">
    <source>
        <dbReference type="ARBA" id="ARBA00022827"/>
    </source>
</evidence>
<feature type="domain" description="FAD dependent oxidoreductase" evidence="5">
    <location>
        <begin position="4"/>
        <end position="366"/>
    </location>
</feature>
<dbReference type="Gene3D" id="3.50.50.60">
    <property type="entry name" value="FAD/NAD(P)-binding domain"/>
    <property type="match status" value="1"/>
</dbReference>
<dbReference type="SUPFAM" id="SSF51905">
    <property type="entry name" value="FAD/NAD(P)-binding domain"/>
    <property type="match status" value="1"/>
</dbReference>
<dbReference type="Proteomes" id="UP000198606">
    <property type="component" value="Unassembled WGS sequence"/>
</dbReference>
<dbReference type="Pfam" id="PF01266">
    <property type="entry name" value="DAO"/>
    <property type="match status" value="1"/>
</dbReference>
<organism evidence="6 7">
    <name type="scientific">Phytopseudomonas flavescens</name>
    <dbReference type="NCBI Taxonomy" id="29435"/>
    <lineage>
        <taxon>Bacteria</taxon>
        <taxon>Pseudomonadati</taxon>
        <taxon>Pseudomonadota</taxon>
        <taxon>Gammaproteobacteria</taxon>
        <taxon>Pseudomonadales</taxon>
        <taxon>Pseudomonadaceae</taxon>
        <taxon>Phytopseudomonas</taxon>
    </lineage>
</organism>
<dbReference type="AlphaFoldDB" id="A0A1G8AMM2"/>
<reference evidence="6 7" key="1">
    <citation type="submission" date="2016-10" db="EMBL/GenBank/DDBJ databases">
        <authorList>
            <person name="de Groot N.N."/>
        </authorList>
    </citation>
    <scope>NUCLEOTIDE SEQUENCE [LARGE SCALE GENOMIC DNA]</scope>
    <source>
        <strain evidence="6 7">LMG 18387</strain>
    </source>
</reference>
<dbReference type="NCBIfam" id="NF008425">
    <property type="entry name" value="PRK11259.1"/>
    <property type="match status" value="1"/>
</dbReference>
<proteinExistence type="predicted"/>
<dbReference type="GO" id="GO:0050660">
    <property type="term" value="F:flavin adenine dinucleotide binding"/>
    <property type="evidence" value="ECO:0007669"/>
    <property type="project" value="InterPro"/>
</dbReference>
<dbReference type="EMBL" id="FNDG01000003">
    <property type="protein sequence ID" value="SDH22129.1"/>
    <property type="molecule type" value="Genomic_DNA"/>
</dbReference>
<evidence type="ECO:0000256" key="4">
    <source>
        <dbReference type="ARBA" id="ARBA00023002"/>
    </source>
</evidence>